<dbReference type="AlphaFoldDB" id="A0ABD6XWB1"/>
<name>A0ABD6XWB1_ENTAG</name>
<sequence>MKKFDDNNIDRLQALASLKRRCLHWEYMAKGMMLGSTFFSDLSDEIDIPLLFIMNDELTNSNNRSGISKLIESFVSENKYYNYIELRNGDNNTNLLLEDLRNCFVSDADDLLHRVLTRFFINAFSVFEYWVCKTYESVKLANPTDSKRLKKLEKRLCIYVGLINEDKLEEAEKLKDLIFKDTNSYISSREKIDFIISKISYTGLSDDNIKKDAIDLIHFLFPLRNTIHNIGVNKSGKDFKLEINDTVVYLKNDSAPKYEHYAKFIDSLHLLIDFYSDLFMYAGDNLSDFNKIVTG</sequence>
<gene>
    <name evidence="1" type="ORF">C7430_101939</name>
</gene>
<proteinExistence type="predicted"/>
<protein>
    <submittedName>
        <fullName evidence="1">Uncharacterized protein</fullName>
    </submittedName>
</protein>
<dbReference type="RefSeq" id="WP_109650896.1">
    <property type="nucleotide sequence ID" value="NZ_JBBJPS010000004.1"/>
</dbReference>
<evidence type="ECO:0000313" key="1">
    <source>
        <dbReference type="EMBL" id="PWJ83362.1"/>
    </source>
</evidence>
<comment type="caution">
    <text evidence="1">The sequence shown here is derived from an EMBL/GenBank/DDBJ whole genome shotgun (WGS) entry which is preliminary data.</text>
</comment>
<reference evidence="1 2" key="1">
    <citation type="submission" date="2018-05" db="EMBL/GenBank/DDBJ databases">
        <title>Genomic Encyclopedia of Type Strains, Phase IV (KMG-V): Genome sequencing to study the core and pangenomes of soil and plant-associated prokaryotes.</title>
        <authorList>
            <person name="Whitman W."/>
        </authorList>
    </citation>
    <scope>NUCLEOTIDE SEQUENCE [LARGE SCALE GENOMIC DNA]</scope>
    <source>
        <strain evidence="1 2">PNG 92-11</strain>
    </source>
</reference>
<evidence type="ECO:0000313" key="2">
    <source>
        <dbReference type="Proteomes" id="UP000245996"/>
    </source>
</evidence>
<dbReference type="EMBL" id="QGHE01000001">
    <property type="protein sequence ID" value="PWJ83362.1"/>
    <property type="molecule type" value="Genomic_DNA"/>
</dbReference>
<organism evidence="1 2">
    <name type="scientific">Enterobacter agglomerans</name>
    <name type="common">Erwinia herbicola</name>
    <name type="synonym">Pantoea agglomerans</name>
    <dbReference type="NCBI Taxonomy" id="549"/>
    <lineage>
        <taxon>Bacteria</taxon>
        <taxon>Pseudomonadati</taxon>
        <taxon>Pseudomonadota</taxon>
        <taxon>Gammaproteobacteria</taxon>
        <taxon>Enterobacterales</taxon>
        <taxon>Erwiniaceae</taxon>
        <taxon>Pantoea</taxon>
        <taxon>Pantoea agglomerans group</taxon>
    </lineage>
</organism>
<accession>A0ABD6XWB1</accession>
<dbReference type="Proteomes" id="UP000245996">
    <property type="component" value="Unassembled WGS sequence"/>
</dbReference>